<keyword evidence="6 16" id="KW-0812">Transmembrane</keyword>
<dbReference type="InterPro" id="IPR003856">
    <property type="entry name" value="LPS_length_determ_N"/>
</dbReference>
<dbReference type="NCBIfam" id="TIGR01007">
    <property type="entry name" value="eps_fam"/>
    <property type="match status" value="1"/>
</dbReference>
<evidence type="ECO:0000256" key="8">
    <source>
        <dbReference type="ARBA" id="ARBA00022777"/>
    </source>
</evidence>
<dbReference type="KEGG" id="reh:H16_B0012"/>
<keyword evidence="8 20" id="KW-0418">Kinase</keyword>
<sequence length="812" mass="86678">MSRLSYAGGPAESATPRREAQPGVTQARALMDHLGWIAAAGVAGAAAGLLVALSAPPQYRAQALVQVEGRDGGMRSVAQMQGPAAFDAGLLKSRAVVGPVVERLRLDITAQPLRAPLLGALVQRFSTPGQPRGTWPASLGYAWGGERLVIASMTVPEALVDQPLTFEVRSDGRYRLMQQDTLLLEGRAGETAMANGIVLRVDKIEAGPGTRFQLTRHDLARTAESVRRGLTVESERSETPASLGGAADPLTAPGGTVRVSWQYPDRQLAAQLVNGVTRAYIDGQTDKRRQDAAGTLAFLSGELPRVQSELTRAEEALTRYRARTGSLQPSRDAQSFLSNSMEYQRQIAALKLERTRLLQRFTPEANEVRTVDSQIQQMTRERAEIDARMQTLSASERESVALTRDVKVAEDMYMSLRSKVEQLSLMLSDSSTQMRVVDAAIAPVTPVGLGAWPFASAGALLGLCLGVAAINLRQRMRPSVASAADAEQRLGMAMLGDIAFSNEQTELERLVEAKRRLGIASGFVLPPNVRLGRPESVTSVIDAATAAAPEDERARAERLLRQGLHDQFLLARRAPHSLAVEGLRTLRAALHFALRDAPNCVVAVTSPAASAGKTFAAVNLAVLFAEAGQRVLLVDADLRRGRVADWFDLPAEPGLAEVLAGRSAIAEAVKPSVVNGLFLLSRGAVPANPSELLMLPALAESLRLCAGRFDLVLVDTPPVMAVADATLVANLAGSTLVVVRADVTATAQVDETLKRLAHANARLAGGILNGVMPRRSNRADFNTINPYLGMPLPRAVAKPPALAGQADRVGKN</sequence>
<dbReference type="InterPro" id="IPR050445">
    <property type="entry name" value="Bact_polysacc_biosynth/exp"/>
</dbReference>
<evidence type="ECO:0000256" key="6">
    <source>
        <dbReference type="ARBA" id="ARBA00022692"/>
    </source>
</evidence>
<dbReference type="OrthoDB" id="9808257at2"/>
<dbReference type="GO" id="GO:0004715">
    <property type="term" value="F:non-membrane spanning protein tyrosine kinase activity"/>
    <property type="evidence" value="ECO:0007669"/>
    <property type="project" value="UniProtKB-EC"/>
</dbReference>
<organism evidence="20 22">
    <name type="scientific">Cupriavidus necator (strain ATCC 17699 / DSM 428 / KCTC 22496 / NCIMB 10442 / H16 / Stanier 337)</name>
    <name type="common">Ralstonia eutropha</name>
    <dbReference type="NCBI Taxonomy" id="381666"/>
    <lineage>
        <taxon>Bacteria</taxon>
        <taxon>Pseudomonadati</taxon>
        <taxon>Pseudomonadota</taxon>
        <taxon>Betaproteobacteria</taxon>
        <taxon>Burkholderiales</taxon>
        <taxon>Burkholderiaceae</taxon>
        <taxon>Cupriavidus</taxon>
    </lineage>
</organism>
<dbReference type="CDD" id="cd05387">
    <property type="entry name" value="BY-kinase"/>
    <property type="match status" value="1"/>
</dbReference>
<keyword evidence="10 16" id="KW-1133">Transmembrane helix</keyword>
<keyword evidence="11 16" id="KW-0472">Membrane</keyword>
<comment type="subcellular location">
    <subcellularLocation>
        <location evidence="1">Cell inner membrane</location>
        <topology evidence="1">Multi-pass membrane protein</topology>
    </subcellularLocation>
</comment>
<dbReference type="InterPro" id="IPR027417">
    <property type="entry name" value="P-loop_NTPase"/>
</dbReference>
<reference evidence="21 23" key="2">
    <citation type="submission" date="2019-04" db="EMBL/GenBank/DDBJ databases">
        <title>Long-read de novo sequencing of Cupriavidus necator H16.</title>
        <authorList>
            <person name="Little G.T."/>
            <person name="Ehsaan M."/>
            <person name="Arenas-Lopez C."/>
            <person name="Jawed K."/>
            <person name="Winzer K."/>
            <person name="Kovacs K."/>
            <person name="Malys N."/>
            <person name="Minton N.P."/>
        </authorList>
    </citation>
    <scope>NUCLEOTIDE SEQUENCE [LARGE SCALE GENOMIC DNA]</scope>
    <source>
        <strain evidence="21 23">H16</strain>
    </source>
</reference>
<evidence type="ECO:0000256" key="5">
    <source>
        <dbReference type="ARBA" id="ARBA00022679"/>
    </source>
</evidence>
<evidence type="ECO:0000256" key="13">
    <source>
        <dbReference type="ARBA" id="ARBA00053015"/>
    </source>
</evidence>
<evidence type="ECO:0000256" key="1">
    <source>
        <dbReference type="ARBA" id="ARBA00004429"/>
    </source>
</evidence>
<evidence type="ECO:0000256" key="12">
    <source>
        <dbReference type="ARBA" id="ARBA00023137"/>
    </source>
</evidence>
<keyword evidence="7" id="KW-0547">Nucleotide-binding</keyword>
<keyword evidence="12" id="KW-0829">Tyrosine-protein kinase</keyword>
<dbReference type="PANTHER" id="PTHR32309:SF32">
    <property type="entry name" value="TYROSINE-PROTEIN KINASE ETK-RELATED"/>
    <property type="match status" value="1"/>
</dbReference>
<evidence type="ECO:0000256" key="7">
    <source>
        <dbReference type="ARBA" id="ARBA00022741"/>
    </source>
</evidence>
<feature type="domain" description="Polysaccharide chain length determinant N-terminal" evidence="17">
    <location>
        <begin position="28"/>
        <end position="102"/>
    </location>
</feature>
<dbReference type="eggNOG" id="COG3206">
    <property type="taxonomic scope" value="Bacteria"/>
</dbReference>
<comment type="similarity">
    <text evidence="2">Belongs to the etk/wzc family.</text>
</comment>
<evidence type="ECO:0000259" key="17">
    <source>
        <dbReference type="Pfam" id="PF02706"/>
    </source>
</evidence>
<evidence type="ECO:0000256" key="14">
    <source>
        <dbReference type="SAM" id="Coils"/>
    </source>
</evidence>
<evidence type="ECO:0000259" key="18">
    <source>
        <dbReference type="Pfam" id="PF13614"/>
    </source>
</evidence>
<evidence type="ECO:0000256" key="4">
    <source>
        <dbReference type="ARBA" id="ARBA00022519"/>
    </source>
</evidence>
<dbReference type="Proteomes" id="UP000296079">
    <property type="component" value="Chromosome 2"/>
</dbReference>
<dbReference type="Pfam" id="PF23607">
    <property type="entry name" value="WZC_N"/>
    <property type="match status" value="1"/>
</dbReference>
<dbReference type="GO" id="GO:0005886">
    <property type="term" value="C:plasma membrane"/>
    <property type="evidence" value="ECO:0007669"/>
    <property type="project" value="UniProtKB-SubCell"/>
</dbReference>
<comment type="catalytic activity">
    <reaction evidence="13">
        <text>L-tyrosyl-[protein] + ATP = O-phospho-L-tyrosyl-[protein] + ADP + H(+)</text>
        <dbReference type="Rhea" id="RHEA:10596"/>
        <dbReference type="Rhea" id="RHEA-COMP:10136"/>
        <dbReference type="Rhea" id="RHEA-COMP:20101"/>
        <dbReference type="ChEBI" id="CHEBI:15378"/>
        <dbReference type="ChEBI" id="CHEBI:30616"/>
        <dbReference type="ChEBI" id="CHEBI:46858"/>
        <dbReference type="ChEBI" id="CHEBI:61978"/>
        <dbReference type="ChEBI" id="CHEBI:456216"/>
    </reaction>
</comment>
<evidence type="ECO:0000259" key="19">
    <source>
        <dbReference type="Pfam" id="PF13807"/>
    </source>
</evidence>
<dbReference type="Pfam" id="PF13807">
    <property type="entry name" value="GNVR"/>
    <property type="match status" value="1"/>
</dbReference>
<dbReference type="SUPFAM" id="SSF52540">
    <property type="entry name" value="P-loop containing nucleoside triphosphate hydrolases"/>
    <property type="match status" value="1"/>
</dbReference>
<dbReference type="AlphaFoldDB" id="Q0K5A6"/>
<dbReference type="Pfam" id="PF02706">
    <property type="entry name" value="Wzz"/>
    <property type="match status" value="1"/>
</dbReference>
<evidence type="ECO:0000313" key="23">
    <source>
        <dbReference type="Proteomes" id="UP000296079"/>
    </source>
</evidence>
<evidence type="ECO:0000313" key="21">
    <source>
        <dbReference type="EMBL" id="QCC02766.1"/>
    </source>
</evidence>
<dbReference type="InterPro" id="IPR032807">
    <property type="entry name" value="GNVR"/>
</dbReference>
<reference evidence="20 22" key="1">
    <citation type="journal article" date="2006" name="Nat. Biotechnol.">
        <title>Genome sequence of the bioplastic-producing 'Knallgas' bacterium Ralstonia eutropha H16.</title>
        <authorList>
            <person name="Pohlmann A."/>
            <person name="Fricke W.F."/>
            <person name="Reinecke F."/>
            <person name="Kusian B."/>
            <person name="Liesegang H."/>
            <person name="Cramm R."/>
            <person name="Eitinger T."/>
            <person name="Ewering C."/>
            <person name="Potter M."/>
            <person name="Schwartz E."/>
            <person name="Strittmatter A."/>
            <person name="Voss I."/>
            <person name="Gottschalk G."/>
            <person name="Steinbuechel A."/>
            <person name="Friedrich B."/>
            <person name="Bowien B."/>
        </authorList>
    </citation>
    <scope>NUCLEOTIDE SEQUENCE [LARGE SCALE GENOMIC DNA]</scope>
    <source>
        <strain evidence="22">ATCC 17699 / DSM 428 / KCTC 22496 / NCIMB 10442 / H16 / Stanier 337</strain>
        <strain evidence="20">H16</strain>
    </source>
</reference>
<dbReference type="Pfam" id="PF13614">
    <property type="entry name" value="AAA_31"/>
    <property type="match status" value="1"/>
</dbReference>
<keyword evidence="5 21" id="KW-0808">Transferase</keyword>
<keyword evidence="9" id="KW-0067">ATP-binding</keyword>
<feature type="region of interest" description="Disordered" evidence="15">
    <location>
        <begin position="227"/>
        <end position="251"/>
    </location>
</feature>
<protein>
    <submittedName>
        <fullName evidence="20">EPS I polysaccharide export protein, putative tyrosine-protein kinase</fullName>
    </submittedName>
    <submittedName>
        <fullName evidence="21">Polysaccharide biosynthesis tyrosine autokinase</fullName>
        <ecNumber evidence="21">2.7.10.2</ecNumber>
    </submittedName>
</protein>
<evidence type="ECO:0000313" key="20">
    <source>
        <dbReference type="EMBL" id="CAJ94818.1"/>
    </source>
</evidence>
<dbReference type="InterPro" id="IPR025669">
    <property type="entry name" value="AAA_dom"/>
</dbReference>
<evidence type="ECO:0000256" key="2">
    <source>
        <dbReference type="ARBA" id="ARBA00008883"/>
    </source>
</evidence>
<dbReference type="EC" id="2.7.10.2" evidence="21"/>
<evidence type="ECO:0000256" key="3">
    <source>
        <dbReference type="ARBA" id="ARBA00022475"/>
    </source>
</evidence>
<evidence type="ECO:0000256" key="16">
    <source>
        <dbReference type="SAM" id="Phobius"/>
    </source>
</evidence>
<feature type="region of interest" description="Disordered" evidence="15">
    <location>
        <begin position="1"/>
        <end position="22"/>
    </location>
</feature>
<gene>
    <name evidence="20" type="ordered locus">H16_B0012</name>
    <name evidence="21" type="ORF">E6A55_19170</name>
</gene>
<keyword evidence="22" id="KW-1185">Reference proteome</keyword>
<name>Q0K5A6_CUPNH</name>
<evidence type="ECO:0000256" key="15">
    <source>
        <dbReference type="SAM" id="MobiDB-lite"/>
    </source>
</evidence>
<evidence type="ECO:0000256" key="9">
    <source>
        <dbReference type="ARBA" id="ARBA00022840"/>
    </source>
</evidence>
<dbReference type="EMBL" id="AM260480">
    <property type="protein sequence ID" value="CAJ94818.1"/>
    <property type="molecule type" value="Genomic_DNA"/>
</dbReference>
<dbReference type="EMBL" id="CP039288">
    <property type="protein sequence ID" value="QCC02766.1"/>
    <property type="molecule type" value="Genomic_DNA"/>
</dbReference>
<feature type="domain" description="AAA" evidence="18">
    <location>
        <begin position="610"/>
        <end position="757"/>
    </location>
</feature>
<evidence type="ECO:0000313" key="22">
    <source>
        <dbReference type="Proteomes" id="UP000008210"/>
    </source>
</evidence>
<dbReference type="HOGENOM" id="CLU_009912_0_0_4"/>
<evidence type="ECO:0000256" key="10">
    <source>
        <dbReference type="ARBA" id="ARBA00022989"/>
    </source>
</evidence>
<keyword evidence="3" id="KW-1003">Cell membrane</keyword>
<keyword evidence="14" id="KW-0175">Coiled coil</keyword>
<dbReference type="Proteomes" id="UP000008210">
    <property type="component" value="Chromosome 2"/>
</dbReference>
<feature type="domain" description="Tyrosine-protein kinase G-rich" evidence="19">
    <location>
        <begin position="396"/>
        <end position="474"/>
    </location>
</feature>
<feature type="coiled-coil region" evidence="14">
    <location>
        <begin position="303"/>
        <end position="395"/>
    </location>
</feature>
<dbReference type="STRING" id="381666.H16_B0012"/>
<keyword evidence="4" id="KW-0997">Cell inner membrane</keyword>
<dbReference type="InterPro" id="IPR005702">
    <property type="entry name" value="Wzc-like_C"/>
</dbReference>
<dbReference type="Gene3D" id="3.40.50.300">
    <property type="entry name" value="P-loop containing nucleotide triphosphate hydrolases"/>
    <property type="match status" value="1"/>
</dbReference>
<evidence type="ECO:0000256" key="11">
    <source>
        <dbReference type="ARBA" id="ARBA00023136"/>
    </source>
</evidence>
<dbReference type="PANTHER" id="PTHR32309">
    <property type="entry name" value="TYROSINE-PROTEIN KINASE"/>
    <property type="match status" value="1"/>
</dbReference>
<dbReference type="eggNOG" id="COG0489">
    <property type="taxonomic scope" value="Bacteria"/>
</dbReference>
<accession>Q0K5A6</accession>
<feature type="transmembrane region" description="Helical" evidence="16">
    <location>
        <begin position="34"/>
        <end position="55"/>
    </location>
</feature>
<dbReference type="RefSeq" id="WP_011616302.1">
    <property type="nucleotide sequence ID" value="NC_008314.1"/>
</dbReference>
<proteinExistence type="inferred from homology"/>
<dbReference type="GO" id="GO:0005524">
    <property type="term" value="F:ATP binding"/>
    <property type="evidence" value="ECO:0007669"/>
    <property type="project" value="UniProtKB-KW"/>
</dbReference>